<dbReference type="PANTHER" id="PTHR43344">
    <property type="entry name" value="PHOSPHOSERINE PHOSPHATASE"/>
    <property type="match status" value="1"/>
</dbReference>
<feature type="transmembrane region" description="Helical" evidence="1">
    <location>
        <begin position="21"/>
        <end position="45"/>
    </location>
</feature>
<sequence>MKLALFDFDGTLTHHDMYTRFILYSATPIRLFLGSIFLSPLYLLYRLGVIPARKLRPLVSYCAFVGRDVETVTALGKQYAQEVIPKSLRAETLSVLKQHQVDGAKVVLVSASLDLYLQPWCESMGIRLICSQMAVEQGCYTGRYKSGDCSCDMKAIKVQQQFCLADYSEVFAYGDTHEDLAMLALAEHPYMNGVKV</sequence>
<dbReference type="GO" id="GO:0036424">
    <property type="term" value="F:L-phosphoserine phosphatase activity"/>
    <property type="evidence" value="ECO:0007669"/>
    <property type="project" value="TreeGrafter"/>
</dbReference>
<dbReference type="OrthoDB" id="9784466at2"/>
<dbReference type="SUPFAM" id="SSF56784">
    <property type="entry name" value="HAD-like"/>
    <property type="match status" value="1"/>
</dbReference>
<dbReference type="GO" id="GO:0006564">
    <property type="term" value="P:L-serine biosynthetic process"/>
    <property type="evidence" value="ECO:0007669"/>
    <property type="project" value="TreeGrafter"/>
</dbReference>
<dbReference type="STRING" id="225849.swp_1110"/>
<dbReference type="Proteomes" id="UP000000753">
    <property type="component" value="Chromosome"/>
</dbReference>
<protein>
    <submittedName>
        <fullName evidence="2">HAD-superfamily hydrolase, subfamily IB (PSPase-like):HAD-superfamily subfamily IB hydrolase, hypothetical 2</fullName>
    </submittedName>
</protein>
<reference evidence="2 3" key="1">
    <citation type="journal article" date="2008" name="PLoS ONE">
        <title>Environmental adaptation: genomic analysis of the piezotolerant and psychrotolerant deep-sea iron reducing bacterium Shewanella piezotolerans WP3.</title>
        <authorList>
            <person name="Wang F."/>
            <person name="Wang J."/>
            <person name="Jian H."/>
            <person name="Zhang B."/>
            <person name="Li S."/>
            <person name="Wang F."/>
            <person name="Zeng X."/>
            <person name="Gao L."/>
            <person name="Bartlett D.H."/>
            <person name="Yu J."/>
            <person name="Hu S."/>
            <person name="Xiao X."/>
        </authorList>
    </citation>
    <scope>NUCLEOTIDE SEQUENCE [LARGE SCALE GENOMIC DNA]</scope>
    <source>
        <strain evidence="3">WP3 / JCM 13877</strain>
    </source>
</reference>
<dbReference type="GO" id="GO:0005737">
    <property type="term" value="C:cytoplasm"/>
    <property type="evidence" value="ECO:0007669"/>
    <property type="project" value="TreeGrafter"/>
</dbReference>
<dbReference type="AlphaFoldDB" id="B8CJE6"/>
<dbReference type="InterPro" id="IPR023214">
    <property type="entry name" value="HAD_sf"/>
</dbReference>
<dbReference type="InterPro" id="IPR036412">
    <property type="entry name" value="HAD-like_sf"/>
</dbReference>
<dbReference type="PANTHER" id="PTHR43344:SF14">
    <property type="entry name" value="HAD-IB FAMILY HYDROLASE"/>
    <property type="match status" value="1"/>
</dbReference>
<organism evidence="2 3">
    <name type="scientific">Shewanella piezotolerans (strain WP3 / JCM 13877)</name>
    <dbReference type="NCBI Taxonomy" id="225849"/>
    <lineage>
        <taxon>Bacteria</taxon>
        <taxon>Pseudomonadati</taxon>
        <taxon>Pseudomonadota</taxon>
        <taxon>Gammaproteobacteria</taxon>
        <taxon>Alteromonadales</taxon>
        <taxon>Shewanellaceae</taxon>
        <taxon>Shewanella</taxon>
    </lineage>
</organism>
<dbReference type="NCBIfam" id="TIGR01490">
    <property type="entry name" value="HAD-SF-IB-hyp1"/>
    <property type="match status" value="1"/>
</dbReference>
<evidence type="ECO:0000313" key="3">
    <source>
        <dbReference type="Proteomes" id="UP000000753"/>
    </source>
</evidence>
<dbReference type="eggNOG" id="COG0560">
    <property type="taxonomic scope" value="Bacteria"/>
</dbReference>
<name>B8CJE6_SHEPW</name>
<accession>B8CJE6</accession>
<dbReference type="Gene3D" id="3.40.50.1000">
    <property type="entry name" value="HAD superfamily/HAD-like"/>
    <property type="match status" value="1"/>
</dbReference>
<dbReference type="NCBIfam" id="TIGR01488">
    <property type="entry name" value="HAD-SF-IB"/>
    <property type="match status" value="1"/>
</dbReference>
<dbReference type="InterPro" id="IPR050582">
    <property type="entry name" value="HAD-like_SerB"/>
</dbReference>
<dbReference type="GO" id="GO:0000287">
    <property type="term" value="F:magnesium ion binding"/>
    <property type="evidence" value="ECO:0007669"/>
    <property type="project" value="TreeGrafter"/>
</dbReference>
<dbReference type="KEGG" id="swp:swp_1110"/>
<keyword evidence="1" id="KW-0472">Membrane</keyword>
<dbReference type="CDD" id="cd02612">
    <property type="entry name" value="HAD_PGPPase"/>
    <property type="match status" value="1"/>
</dbReference>
<keyword evidence="2" id="KW-0378">Hydrolase</keyword>
<dbReference type="InterPro" id="IPR006385">
    <property type="entry name" value="HAD_hydro_SerB1"/>
</dbReference>
<keyword evidence="3" id="KW-1185">Reference proteome</keyword>
<dbReference type="EMBL" id="CP000472">
    <property type="protein sequence ID" value="ACJ27908.1"/>
    <property type="molecule type" value="Genomic_DNA"/>
</dbReference>
<dbReference type="Gene3D" id="1.20.1440.100">
    <property type="entry name" value="SG protein - dephosphorylation function"/>
    <property type="match status" value="1"/>
</dbReference>
<dbReference type="RefSeq" id="WP_020911286.1">
    <property type="nucleotide sequence ID" value="NC_011566.1"/>
</dbReference>
<evidence type="ECO:0000313" key="2">
    <source>
        <dbReference type="EMBL" id="ACJ27908.1"/>
    </source>
</evidence>
<dbReference type="HOGENOM" id="CLU_052657_2_0_6"/>
<keyword evidence="1" id="KW-1133">Transmembrane helix</keyword>
<keyword evidence="1" id="KW-0812">Transmembrane</keyword>
<dbReference type="Pfam" id="PF12710">
    <property type="entry name" value="HAD"/>
    <property type="match status" value="1"/>
</dbReference>
<evidence type="ECO:0000256" key="1">
    <source>
        <dbReference type="SAM" id="Phobius"/>
    </source>
</evidence>
<gene>
    <name evidence="2" type="ordered locus">swp_1110</name>
</gene>
<proteinExistence type="predicted"/>